<feature type="region of interest" description="Disordered" evidence="1">
    <location>
        <begin position="624"/>
        <end position="663"/>
    </location>
</feature>
<dbReference type="OrthoDB" id="913480at2759"/>
<feature type="compositionally biased region" description="Basic and acidic residues" evidence="1">
    <location>
        <begin position="629"/>
        <end position="639"/>
    </location>
</feature>
<comment type="caution">
    <text evidence="2">The sequence shown here is derived from an EMBL/GenBank/DDBJ whole genome shotgun (WGS) entry which is preliminary data.</text>
</comment>
<name>A0A1Q3CVQ8_CEPFO</name>
<feature type="region of interest" description="Disordered" evidence="1">
    <location>
        <begin position="1492"/>
        <end position="1525"/>
    </location>
</feature>
<evidence type="ECO:0000256" key="1">
    <source>
        <dbReference type="SAM" id="MobiDB-lite"/>
    </source>
</evidence>
<dbReference type="Proteomes" id="UP000187406">
    <property type="component" value="Unassembled WGS sequence"/>
</dbReference>
<organism evidence="2 3">
    <name type="scientific">Cephalotus follicularis</name>
    <name type="common">Albany pitcher plant</name>
    <dbReference type="NCBI Taxonomy" id="3775"/>
    <lineage>
        <taxon>Eukaryota</taxon>
        <taxon>Viridiplantae</taxon>
        <taxon>Streptophyta</taxon>
        <taxon>Embryophyta</taxon>
        <taxon>Tracheophyta</taxon>
        <taxon>Spermatophyta</taxon>
        <taxon>Magnoliopsida</taxon>
        <taxon>eudicotyledons</taxon>
        <taxon>Gunneridae</taxon>
        <taxon>Pentapetalae</taxon>
        <taxon>rosids</taxon>
        <taxon>fabids</taxon>
        <taxon>Oxalidales</taxon>
        <taxon>Cephalotaceae</taxon>
        <taxon>Cephalotus</taxon>
    </lineage>
</organism>
<feature type="region of interest" description="Disordered" evidence="1">
    <location>
        <begin position="1698"/>
        <end position="1720"/>
    </location>
</feature>
<dbReference type="STRING" id="3775.A0A1Q3CVQ8"/>
<evidence type="ECO:0000313" key="2">
    <source>
        <dbReference type="EMBL" id="GAV84307.1"/>
    </source>
</evidence>
<feature type="region of interest" description="Disordered" evidence="1">
    <location>
        <begin position="489"/>
        <end position="523"/>
    </location>
</feature>
<protein>
    <submittedName>
        <fullName evidence="2">Uncharacterized protein</fullName>
    </submittedName>
</protein>
<dbReference type="InParanoid" id="A0A1Q3CVQ8"/>
<accession>A0A1Q3CVQ8</accession>
<reference evidence="3" key="1">
    <citation type="submission" date="2016-04" db="EMBL/GenBank/DDBJ databases">
        <title>Cephalotus genome sequencing.</title>
        <authorList>
            <person name="Fukushima K."/>
            <person name="Hasebe M."/>
            <person name="Fang X."/>
        </authorList>
    </citation>
    <scope>NUCLEOTIDE SEQUENCE [LARGE SCALE GENOMIC DNA]</scope>
    <source>
        <strain evidence="3">cv. St1</strain>
    </source>
</reference>
<feature type="compositionally biased region" description="Basic residues" evidence="1">
    <location>
        <begin position="645"/>
        <end position="655"/>
    </location>
</feature>
<gene>
    <name evidence="2" type="ORF">CFOL_v3_27751</name>
</gene>
<sequence>MDIHSMKRKELQALCKKHSIPANLTNREMADLLASVFKEGEKSFPQGKHSLNNGIEMAAEIESSKVIMKKVKKVRFSPENETHVFEKLDMDSGKDYIPPKKKLRARGKSMVKPMSKKQVWVIENTQSTGISGKVLVSTGRTRSQTKVVEGSVNVELSPPVGKKSAQRGTNIDNIQVKSVEVSGKPKSVLELGQVRVIEKGESSELPGKFVDSRVRIRAQAKAVVEGGINVVLSPSVGKKRARRGAEIENIEVKSFNVSDKQQCVVELGHVVEALNSDVKVSEGLDRRHLRTRKVVAETSKEEGLGVSRKSVRQRGSTKRVKAKGSGVIVLLDMSSKEEIKGVVDVEAERTINQGKQNVTKDNESAVLNKEYGEPTIVGRITRSRNQLKGKASAVESEAISIQVQEESEKVAKKVSSQKSVVHQKGRVVNEIVDEKVAKPGRSLRRSKRNVVKGNVSALTRNSSAILSYTVPADGDLGTYETVGKAEQLTEPSPGKNAFVTEKQSRLSRRNASRQNSRVFSTESDGNAVVEKSVKLKQRREPIVNEETPVADVESQFEKPIRRSTRIDSKHSLYAPARITGQSFAKKPNGRSKVPVIITETPFAGSILATEELAIEDAALALPEAAGNNDNKDSNYRKAVPESSKNLKKSRSKSSAKKQLSSVKVSTVHSHLEEVINVTESLVESPVVSPLKFLDISTRQETLNPATETAVLNEKSSLVVDEKEKSLSEKGVDSDMEEPSPVILSKGGDIDNHNSIDLEQVRNEDDDGVSCKITSLVYRFLPPNQLYSAGEPSDLLDLEKELKTEEPSSLRSLNPRSNLLNCHSTEDDKMLIQDDQNSVQSEDAHQIAEQVVQDKLSKSTCPESNPDNPLEKAEELSAQADQAELLVEATELRIVTSKSKLVAVENDVERIAKIKLSSSGHHAPVVSLLKVLPESQETNQPKAHHIAQPIMLGSSANHFSECLNHETEILDGISCAGDALCVLEKLEDDKMYEHEEACCFERASVADDDEMADKGMECCKLPDFDKTGNLFVEKKENLVSEGIPESCSKEASGKYNHELSVGEGILPATQEEKDIDRSNAVLQPSVIVGQRIISVEQILLKYNDEYEQVFAVGNKPFSWRKASLSVEKNVQEREENQPKNHVSSSVTGKKLIENSEALLKEPTCSIQSDVDVDEKEEVKYLHYEETRDVVKGRIQPECLPEFALEKFQDGVEGESADAEEISDEVSCVCNTGDSSGARRFLLEESTALSHSEIRSNKYNVHETSLNEDVVSGNSVEEVLDVGHISLIKVGGRSVSEEVRMQGIGGADTKLTEAICKSSGISESIGVALNAAECIERINMLKVEEMRPECKSFDANEVKFHGHGDHNEEMDFEQDKNATLASDSIIRVDDIAANKKPHEAKLDSDLNLNDCSSDGEVEGNIDATPPVTLNNSGDNPVEEELLTVNGSDHYNILNHGCVDIRAAANEAGFVTMDGKICSQDKQVEITFISPQERKSGKNLEENSAGGKLFSDTSSGKPVIGSGNDIRDTDLPVQAVDEVAMGKNVGTSEEIGEKKLDHEGAVKNAGAHKLDDMVVTGDDSGEFLNFENLSGISSSQPETAFECSILRPPVACSNSQNFASEFQVESPTFSSWEMNFILERDEVERSYEGILESHLSSQECKDAMEVKEIAVISEQEDQLVAVMQPDDQMNQTLLTVTDESISDGCEGTNEKDDVSSNNKQFTDRENHEDVYVEAHVSAHNVIANSKTYSASDKPLAECNPKILKQDYIANLDVRNLFGNSSHTKLSTGGKWEESLDKIKSFPDSSCGKPEIGSSNAAISWSNVPASYEEGYNPDTYQMEVNYDARGKEKTGEGRDMIPLFQQDDSLTMEMNVDLQKDNGGLCDATYGSGVEDSQEAAQDQPVGGRDAFEATIMDGTAYHSVGKDEGKSHVAEAEAARLHKLDGEVVITGDTLEVVNTSYVFSAKPDMAIDCIADNDPLDMDTLFEDVDVTKEEMVGALKDGEGVDDATDGFRAGNHDLDAKDAAMELLGDLKDVAVGASDFSSSNKPIYGSQSKISVAETEELHALHRLDDNVVTAGDTTEVADFENLDCVEQDGMSAMIQGSMDFKSHRDEPVKEKVESSQESSRDMKMIKVAEISRNHSFGIPKPAAGCDFNNLEADRIASAGIVDPNLLVEKNDGEYIGEAMESSKDLGKLDVTMVDQSPAAITNSGVGRDNSANDGHRFSLQKKSLDAKNEESRSLFAEQSSASIVKTNNKRSNVTKRTPKRSVVQDMKENAARNKSEQISNATALLKRRALEDLRKN</sequence>
<feature type="region of interest" description="Disordered" evidence="1">
    <location>
        <begin position="2104"/>
        <end position="2124"/>
    </location>
</feature>
<proteinExistence type="predicted"/>
<dbReference type="EMBL" id="BDDD01003165">
    <property type="protein sequence ID" value="GAV84307.1"/>
    <property type="molecule type" value="Genomic_DNA"/>
</dbReference>
<feature type="compositionally biased region" description="Polar residues" evidence="1">
    <location>
        <begin position="512"/>
        <end position="523"/>
    </location>
</feature>
<evidence type="ECO:0000313" key="3">
    <source>
        <dbReference type="Proteomes" id="UP000187406"/>
    </source>
</evidence>
<keyword evidence="3" id="KW-1185">Reference proteome</keyword>